<dbReference type="SMART" id="SM00061">
    <property type="entry name" value="MATH"/>
    <property type="match status" value="1"/>
</dbReference>
<evidence type="ECO:0000313" key="6">
    <source>
        <dbReference type="Proteomes" id="UP001396334"/>
    </source>
</evidence>
<name>A0ABR2S324_9ROSI</name>
<proteinExistence type="predicted"/>
<dbReference type="InterPro" id="IPR002083">
    <property type="entry name" value="MATH/TRAF_dom"/>
</dbReference>
<evidence type="ECO:0000256" key="2">
    <source>
        <dbReference type="SAM" id="Coils"/>
    </source>
</evidence>
<organism evidence="5 6">
    <name type="scientific">Hibiscus sabdariffa</name>
    <name type="common">roselle</name>
    <dbReference type="NCBI Taxonomy" id="183260"/>
    <lineage>
        <taxon>Eukaryota</taxon>
        <taxon>Viridiplantae</taxon>
        <taxon>Streptophyta</taxon>
        <taxon>Embryophyta</taxon>
        <taxon>Tracheophyta</taxon>
        <taxon>Spermatophyta</taxon>
        <taxon>Magnoliopsida</taxon>
        <taxon>eudicotyledons</taxon>
        <taxon>Gunneridae</taxon>
        <taxon>Pentapetalae</taxon>
        <taxon>rosids</taxon>
        <taxon>malvids</taxon>
        <taxon>Malvales</taxon>
        <taxon>Malvaceae</taxon>
        <taxon>Malvoideae</taxon>
        <taxon>Hibiscus</taxon>
    </lineage>
</organism>
<feature type="coiled-coil region" evidence="2">
    <location>
        <begin position="353"/>
        <end position="429"/>
    </location>
</feature>
<comment type="caution">
    <text evidence="5">The sequence shown here is derived from an EMBL/GenBank/DDBJ whole genome shotgun (WGS) entry which is preliminary data.</text>
</comment>
<dbReference type="InterPro" id="IPR008974">
    <property type="entry name" value="TRAF-like"/>
</dbReference>
<accession>A0ABR2S324</accession>
<dbReference type="Proteomes" id="UP001396334">
    <property type="component" value="Unassembled WGS sequence"/>
</dbReference>
<evidence type="ECO:0000256" key="1">
    <source>
        <dbReference type="ARBA" id="ARBA00023054"/>
    </source>
</evidence>
<reference evidence="5 6" key="1">
    <citation type="journal article" date="2024" name="G3 (Bethesda)">
        <title>Genome assembly of Hibiscus sabdariffa L. provides insights into metabolisms of medicinal natural products.</title>
        <authorList>
            <person name="Kim T."/>
        </authorList>
    </citation>
    <scope>NUCLEOTIDE SEQUENCE [LARGE SCALE GENOMIC DNA]</scope>
    <source>
        <strain evidence="5">TK-2024</strain>
        <tissue evidence="5">Old leaves</tissue>
    </source>
</reference>
<evidence type="ECO:0000259" key="4">
    <source>
        <dbReference type="PROSITE" id="PS50144"/>
    </source>
</evidence>
<dbReference type="SUPFAM" id="SSF49599">
    <property type="entry name" value="TRAF domain-like"/>
    <property type="match status" value="1"/>
</dbReference>
<keyword evidence="6" id="KW-1185">Reference proteome</keyword>
<protein>
    <recommendedName>
        <fullName evidence="4">MATH domain-containing protein</fullName>
    </recommendedName>
</protein>
<dbReference type="Gene3D" id="2.60.210.10">
    <property type="entry name" value="Apoptosis, Tumor Necrosis Factor Receptor Associated Protein 2, Chain A"/>
    <property type="match status" value="1"/>
</dbReference>
<dbReference type="PROSITE" id="PS50144">
    <property type="entry name" value="MATH"/>
    <property type="match status" value="1"/>
</dbReference>
<dbReference type="EMBL" id="JBBPBN010000017">
    <property type="protein sequence ID" value="KAK9019665.1"/>
    <property type="molecule type" value="Genomic_DNA"/>
</dbReference>
<keyword evidence="3" id="KW-0812">Transmembrane</keyword>
<dbReference type="PANTHER" id="PTHR46236:SF35">
    <property type="entry name" value="MATH DOMAIN-CONTAINING PROTEIN"/>
    <property type="match status" value="1"/>
</dbReference>
<gene>
    <name evidence="5" type="ORF">V6N11_054177</name>
</gene>
<dbReference type="PANTHER" id="PTHR46236">
    <property type="entry name" value="TRAF-LIKE SUPERFAMILY PROTEIN"/>
    <property type="match status" value="1"/>
</dbReference>
<sequence length="444" mass="50515">MEGVNISYSLVLVILPFLSILFDLMFTILSAGSGSNLPKVIWRVEILNSKSQSKHGNGEIAKVTWRIQNFSSFRRDQRLCSENFSVDGNKWRIDIYPKGNKVDHLSIFLTVADSATLPSGWTRFAQYGLAVIDQIDRQASIARVLTYEFNAMDSSWGYPSFLALSELEDPERGYLVNDACLVEAYISTDRTDGLISHELMLETDSDKHETKDNQTTMKIESAIEPEEPTDEDINTFFSGLESKLLNSKIVVSQEEAKEALAKLDEAMNMTPVDFYNSGKFSPLKQTFKILASVKCSSTTLTIEQKNELLAMQESLKEVADRAAKAVEDKKHLSEMESIKLTITHNLDRNLVRYKEVESEVKQVDQKLAAFQQHVEEAQKEKEKMLDERNGIFRSSKRMKVELEALEKKWAEYEAKAEVAENEEKAVEAEWERMKDFISSLKGKI</sequence>
<feature type="transmembrane region" description="Helical" evidence="3">
    <location>
        <begin position="6"/>
        <end position="29"/>
    </location>
</feature>
<evidence type="ECO:0000313" key="5">
    <source>
        <dbReference type="EMBL" id="KAK9019665.1"/>
    </source>
</evidence>
<dbReference type="InterPro" id="IPR050804">
    <property type="entry name" value="MCC"/>
</dbReference>
<evidence type="ECO:0000256" key="3">
    <source>
        <dbReference type="SAM" id="Phobius"/>
    </source>
</evidence>
<keyword evidence="3" id="KW-0472">Membrane</keyword>
<feature type="domain" description="MATH" evidence="4">
    <location>
        <begin position="60"/>
        <end position="186"/>
    </location>
</feature>
<dbReference type="CDD" id="cd00121">
    <property type="entry name" value="MATH"/>
    <property type="match status" value="1"/>
</dbReference>
<keyword evidence="3" id="KW-1133">Transmembrane helix</keyword>
<dbReference type="Pfam" id="PF22486">
    <property type="entry name" value="MATH_2"/>
    <property type="match status" value="1"/>
</dbReference>
<keyword evidence="1 2" id="KW-0175">Coiled coil</keyword>